<keyword evidence="2 4" id="KW-0808">Transferase</keyword>
<dbReference type="NCBIfam" id="TIGR00449">
    <property type="entry name" value="tgt_general"/>
    <property type="match status" value="1"/>
</dbReference>
<dbReference type="EMBL" id="JBHSKT010000007">
    <property type="protein sequence ID" value="MFC5271472.1"/>
    <property type="molecule type" value="Genomic_DNA"/>
</dbReference>
<dbReference type="RefSeq" id="WP_378017833.1">
    <property type="nucleotide sequence ID" value="NZ_JBHSKT010000007.1"/>
</dbReference>
<dbReference type="HAMAP" id="MF_00168">
    <property type="entry name" value="Q_tRNA_Tgt"/>
    <property type="match status" value="1"/>
</dbReference>
<dbReference type="InterPro" id="IPR036511">
    <property type="entry name" value="TGT-like_sf"/>
</dbReference>
<feature type="active site" description="Proton acceptor" evidence="4">
    <location>
        <position position="92"/>
    </location>
</feature>
<feature type="binding site" evidence="4">
    <location>
        <position position="194"/>
    </location>
    <ligand>
        <name>substrate</name>
    </ligand>
</feature>
<feature type="region of interest" description="RNA binding; important for wobble base 34 recognition" evidence="4">
    <location>
        <begin position="276"/>
        <end position="280"/>
    </location>
</feature>
<dbReference type="InterPro" id="IPR004803">
    <property type="entry name" value="TGT"/>
</dbReference>
<comment type="catalytic activity">
    <reaction evidence="4">
        <text>7-aminomethyl-7-carbaguanine + guanosine(34) in tRNA = 7-aminomethyl-7-carbaguanosine(34) in tRNA + guanine</text>
        <dbReference type="Rhea" id="RHEA:24104"/>
        <dbReference type="Rhea" id="RHEA-COMP:10341"/>
        <dbReference type="Rhea" id="RHEA-COMP:10342"/>
        <dbReference type="ChEBI" id="CHEBI:16235"/>
        <dbReference type="ChEBI" id="CHEBI:58703"/>
        <dbReference type="ChEBI" id="CHEBI:74269"/>
        <dbReference type="ChEBI" id="CHEBI:82833"/>
        <dbReference type="EC" id="2.4.2.29"/>
    </reaction>
</comment>
<dbReference type="Gene3D" id="3.20.20.105">
    <property type="entry name" value="Queuine tRNA-ribosyltransferase-like"/>
    <property type="match status" value="1"/>
</dbReference>
<feature type="region of interest" description="RNA binding" evidence="4">
    <location>
        <begin position="252"/>
        <end position="258"/>
    </location>
</feature>
<dbReference type="PANTHER" id="PTHR46499">
    <property type="entry name" value="QUEUINE TRNA-RIBOSYLTRANSFERASE"/>
    <property type="match status" value="1"/>
</dbReference>
<protein>
    <recommendedName>
        <fullName evidence="4">Queuine tRNA-ribosyltransferase</fullName>
        <ecNumber evidence="4">2.4.2.29</ecNumber>
    </recommendedName>
    <alternativeName>
        <fullName evidence="4">Guanine insertion enzyme</fullName>
    </alternativeName>
    <alternativeName>
        <fullName evidence="4">tRNA-guanine transglycosylase</fullName>
    </alternativeName>
</protein>
<dbReference type="InterPro" id="IPR050076">
    <property type="entry name" value="ArchSynthase1/Queuine_TRR"/>
</dbReference>
<comment type="pathway">
    <text evidence="4">tRNA modification; tRNA-queuosine biosynthesis.</text>
</comment>
<dbReference type="PANTHER" id="PTHR46499:SF1">
    <property type="entry name" value="QUEUINE TRNA-RIBOSYLTRANSFERASE"/>
    <property type="match status" value="1"/>
</dbReference>
<evidence type="ECO:0000256" key="2">
    <source>
        <dbReference type="ARBA" id="ARBA00022679"/>
    </source>
</evidence>
<comment type="similarity">
    <text evidence="4">Belongs to the queuine tRNA-ribosyltransferase family.</text>
</comment>
<comment type="caution">
    <text evidence="4">Lacks conserved residue(s) required for the propagation of feature annotation.</text>
</comment>
<dbReference type="Proteomes" id="UP001596161">
    <property type="component" value="Unassembled WGS sequence"/>
</dbReference>
<dbReference type="InterPro" id="IPR002616">
    <property type="entry name" value="tRNA_ribo_trans-like"/>
</dbReference>
<evidence type="ECO:0000256" key="5">
    <source>
        <dbReference type="SAM" id="MobiDB-lite"/>
    </source>
</evidence>
<comment type="function">
    <text evidence="4">Catalyzes the base-exchange of a guanine (G) residue with the queuine precursor 7-aminomethyl-7-deazaguanine (PreQ1) at position 34 (anticodon wobble position) in tRNAs with GU(N) anticodons (tRNA-Asp, -Asn, -His and -Tyr). Catalysis occurs through a double-displacement mechanism. The nucleophile active site attacks the C1' of nucleotide 34 to detach the guanine base from the RNA, forming a covalent enzyme-RNA intermediate. The proton acceptor active site deprotonates the incoming PreQ1, allowing a nucleophilic attack on the C1' of the ribose to form the product. After dissociation, two additional enzymatic reactions on the tRNA convert PreQ1 to queuine (Q), resulting in the hypermodified nucleoside queuosine (7-(((4,5-cis-dihydroxy-2-cyclopenten-1-yl)amino)methyl)-7-deazaguanosine).</text>
</comment>
<dbReference type="GO" id="GO:0016757">
    <property type="term" value="F:glycosyltransferase activity"/>
    <property type="evidence" value="ECO:0007669"/>
    <property type="project" value="UniProtKB-KW"/>
</dbReference>
<keyword evidence="8" id="KW-1185">Reference proteome</keyword>
<dbReference type="Pfam" id="PF01702">
    <property type="entry name" value="TGT"/>
    <property type="match status" value="1"/>
</dbReference>
<feature type="region of interest" description="Disordered" evidence="5">
    <location>
        <begin position="1"/>
        <end position="20"/>
    </location>
</feature>
<organism evidence="7 8">
    <name type="scientific">Adhaeribacter terreus</name>
    <dbReference type="NCBI Taxonomy" id="529703"/>
    <lineage>
        <taxon>Bacteria</taxon>
        <taxon>Pseudomonadati</taxon>
        <taxon>Bacteroidota</taxon>
        <taxon>Cytophagia</taxon>
        <taxon>Cytophagales</taxon>
        <taxon>Hymenobacteraceae</taxon>
        <taxon>Adhaeribacter</taxon>
    </lineage>
</organism>
<feature type="binding site" evidence="4">
    <location>
        <begin position="92"/>
        <end position="96"/>
    </location>
    <ligand>
        <name>substrate</name>
    </ligand>
</feature>
<evidence type="ECO:0000313" key="7">
    <source>
        <dbReference type="EMBL" id="MFC5271472.1"/>
    </source>
</evidence>
<proteinExistence type="inferred from homology"/>
<evidence type="ECO:0000313" key="8">
    <source>
        <dbReference type="Proteomes" id="UP001596161"/>
    </source>
</evidence>
<feature type="domain" description="tRNA-guanine(15) transglycosylase-like" evidence="6">
    <location>
        <begin position="13"/>
        <end position="371"/>
    </location>
</feature>
<comment type="caution">
    <text evidence="7">The sequence shown here is derived from an EMBL/GenBank/DDBJ whole genome shotgun (WGS) entry which is preliminary data.</text>
</comment>
<keyword evidence="1 4" id="KW-0328">Glycosyltransferase</keyword>
<comment type="subunit">
    <text evidence="4">Homodimer. Within each dimer, one monomer is responsible for RNA recognition and catalysis, while the other monomer binds to the replacement base PreQ1.</text>
</comment>
<evidence type="ECO:0000256" key="3">
    <source>
        <dbReference type="ARBA" id="ARBA00022694"/>
    </source>
</evidence>
<sequence>MTFELQAQDPGSNARAGKVTTAHGEIQTPIFMPVGTAGSVKAVHQRELKEDIQAQIILGNTYHLYLRPGLKVLEDAGGLHKFNGWDKPILTDSGGYQVFSLSGTRKIIEEGVKFKSHLDGSTHLFTPENVMDTQRTIGADIIMAFDECTPYPCEYDYAKNSMHRTHRWLERCCKQFEATEDKYGYDQTLFPIVQGSTFKDLRTQSAEFIASMNREGNAIGGLSVGEPAEMMYEMTDLVCGILPKDKPRYLMGVGTPANILENIALGVDMFDCVLPTRNARNGMLFTTQGIINIRNQRWKDDFTPIDAELGGYTSTFYTKAYLRHLMHAQEYLGGMIASVHNLTFYLWLVKQAREQILAGTFAAWKNVMVEKLMTRL</sequence>
<dbReference type="SUPFAM" id="SSF51713">
    <property type="entry name" value="tRNA-guanine transglycosylase"/>
    <property type="match status" value="1"/>
</dbReference>
<name>A0ABW0EAR9_9BACT</name>
<dbReference type="NCBIfam" id="TIGR00430">
    <property type="entry name" value="Q_tRNA_tgt"/>
    <property type="match status" value="1"/>
</dbReference>
<evidence type="ECO:0000256" key="1">
    <source>
        <dbReference type="ARBA" id="ARBA00022676"/>
    </source>
</evidence>
<dbReference type="EC" id="2.4.2.29" evidence="4"/>
<evidence type="ECO:0000259" key="6">
    <source>
        <dbReference type="Pfam" id="PF01702"/>
    </source>
</evidence>
<feature type="binding site" evidence="4">
    <location>
        <position position="146"/>
    </location>
    <ligand>
        <name>substrate</name>
    </ligand>
</feature>
<feature type="active site" description="Nucleophile" evidence="4">
    <location>
        <position position="271"/>
    </location>
</feature>
<keyword evidence="4" id="KW-0671">Queuosine biosynthesis</keyword>
<feature type="binding site" evidence="4">
    <location>
        <position position="221"/>
    </location>
    <ligand>
        <name>substrate</name>
    </ligand>
</feature>
<keyword evidence="3 4" id="KW-0819">tRNA processing</keyword>
<reference evidence="8" key="1">
    <citation type="journal article" date="2019" name="Int. J. Syst. Evol. Microbiol.">
        <title>The Global Catalogue of Microorganisms (GCM) 10K type strain sequencing project: providing services to taxonomists for standard genome sequencing and annotation.</title>
        <authorList>
            <consortium name="The Broad Institute Genomics Platform"/>
            <consortium name="The Broad Institute Genome Sequencing Center for Infectious Disease"/>
            <person name="Wu L."/>
            <person name="Ma J."/>
        </authorList>
    </citation>
    <scope>NUCLEOTIDE SEQUENCE [LARGE SCALE GENOMIC DNA]</scope>
    <source>
        <strain evidence="8">KACC 12602</strain>
    </source>
</reference>
<accession>A0ABW0EAR9</accession>
<gene>
    <name evidence="4 7" type="primary">tgt</name>
    <name evidence="7" type="ORF">ACFPIB_12680</name>
</gene>
<evidence type="ECO:0000256" key="4">
    <source>
        <dbReference type="HAMAP-Rule" id="MF_00168"/>
    </source>
</evidence>